<accession>A0ABQ9XGK4</accession>
<evidence type="ECO:0000313" key="3">
    <source>
        <dbReference type="Proteomes" id="UP001281761"/>
    </source>
</evidence>
<keyword evidence="1" id="KW-0472">Membrane</keyword>
<feature type="transmembrane region" description="Helical" evidence="1">
    <location>
        <begin position="123"/>
        <end position="142"/>
    </location>
</feature>
<feature type="transmembrane region" description="Helical" evidence="1">
    <location>
        <begin position="202"/>
        <end position="221"/>
    </location>
</feature>
<dbReference type="InterPro" id="IPR017938">
    <property type="entry name" value="Riboflavin_synthase-like_b-brl"/>
</dbReference>
<keyword evidence="1" id="KW-0812">Transmembrane</keyword>
<dbReference type="SUPFAM" id="SSF63380">
    <property type="entry name" value="Riboflavin synthase domain-like"/>
    <property type="match status" value="1"/>
</dbReference>
<evidence type="ECO:0008006" key="4">
    <source>
        <dbReference type="Google" id="ProtNLM"/>
    </source>
</evidence>
<dbReference type="EMBL" id="JARBJD010000116">
    <property type="protein sequence ID" value="KAK2951583.1"/>
    <property type="molecule type" value="Genomic_DNA"/>
</dbReference>
<reference evidence="2 3" key="1">
    <citation type="journal article" date="2022" name="bioRxiv">
        <title>Genomics of Preaxostyla Flagellates Illuminates Evolutionary Transitions and the Path Towards Mitochondrial Loss.</title>
        <authorList>
            <person name="Novak L.V.F."/>
            <person name="Treitli S.C."/>
            <person name="Pyrih J."/>
            <person name="Halakuc P."/>
            <person name="Pipaliya S.V."/>
            <person name="Vacek V."/>
            <person name="Brzon O."/>
            <person name="Soukal P."/>
            <person name="Eme L."/>
            <person name="Dacks J.B."/>
            <person name="Karnkowska A."/>
            <person name="Elias M."/>
            <person name="Hampl V."/>
        </authorList>
    </citation>
    <scope>NUCLEOTIDE SEQUENCE [LARGE SCALE GENOMIC DNA]</scope>
    <source>
        <strain evidence="2">NAU3</strain>
        <tissue evidence="2">Gut</tissue>
    </source>
</reference>
<feature type="transmembrane region" description="Helical" evidence="1">
    <location>
        <begin position="82"/>
        <end position="102"/>
    </location>
</feature>
<feature type="transmembrane region" description="Helical" evidence="1">
    <location>
        <begin position="233"/>
        <end position="256"/>
    </location>
</feature>
<comment type="caution">
    <text evidence="2">The sequence shown here is derived from an EMBL/GenBank/DDBJ whole genome shotgun (WGS) entry which is preliminary data.</text>
</comment>
<feature type="transmembrane region" description="Helical" evidence="1">
    <location>
        <begin position="43"/>
        <end position="62"/>
    </location>
</feature>
<organism evidence="2 3">
    <name type="scientific">Blattamonas nauphoetae</name>
    <dbReference type="NCBI Taxonomy" id="2049346"/>
    <lineage>
        <taxon>Eukaryota</taxon>
        <taxon>Metamonada</taxon>
        <taxon>Preaxostyla</taxon>
        <taxon>Oxymonadida</taxon>
        <taxon>Blattamonas</taxon>
    </lineage>
</organism>
<evidence type="ECO:0000313" key="2">
    <source>
        <dbReference type="EMBL" id="KAK2951583.1"/>
    </source>
</evidence>
<proteinExistence type="predicted"/>
<sequence>MTIRSSIQFDTPSFSVFSHEDQPDSQYLAKSSVNHPLSYKQTVLALILASIYPLVALILLIINSTFRWNYSNVDVGYKLVSSISVFIGHIAIYLYSIVLLFRTKNLRAEKIIGFQTLSKISKFSLRLFFVLVTIAASLPVFYLNGKTTVSERIGNIVFYFRGAPLLNIARYSFYVLGLSEIVIHLRRKPNIPNGIPWPVVRVAHIINHITFYVFGLALFWIPERKRPIKASSVFSCYSSIVLIDFMTCIVHISSIISTIIDTCVHKPWIVENPFSETDSHYSVSLVYTGRDLPRSFQRMTYCSVAEIKVGKLCVKSDPHYFTICSPPNSRTLQLLIKEQQGIFTSNLGTNLPDGQSVRILGPHPLRLPNLNQPGESLFIVDSHHASLVVGILRTAIYLYSQVKLRMRIRIIYCVDEPRYLVCAREIKEIVDILSSNEGIHSAGKDGHPTYGGRLLSLPTPSFRMKEVAPSDALLAFDPQSKNDPYLLVDKGRAKSKKQRTNGQMDELSCIRYSVLFSNAGSLDMMVSNAEMLDWIPTDGFDLLAEGDLDKTLLERMVSSPSKFHLYLCASDEYAQSIAPVIKSIFKIPIFRMHRLTLEI</sequence>
<name>A0ABQ9XGK4_9EUKA</name>
<gene>
    <name evidence="2" type="ORF">BLNAU_13467</name>
</gene>
<dbReference type="Proteomes" id="UP001281761">
    <property type="component" value="Unassembled WGS sequence"/>
</dbReference>
<protein>
    <recommendedName>
        <fullName evidence="4">FAD-binding FR-type domain-containing protein</fullName>
    </recommendedName>
</protein>
<keyword evidence="1" id="KW-1133">Transmembrane helix</keyword>
<evidence type="ECO:0000256" key="1">
    <source>
        <dbReference type="SAM" id="Phobius"/>
    </source>
</evidence>
<keyword evidence="3" id="KW-1185">Reference proteome</keyword>